<dbReference type="Pfam" id="PF20233">
    <property type="entry name" value="DUF6590"/>
    <property type="match status" value="1"/>
</dbReference>
<feature type="region of interest" description="Disordered" evidence="1">
    <location>
        <begin position="17"/>
        <end position="73"/>
    </location>
</feature>
<evidence type="ECO:0000256" key="1">
    <source>
        <dbReference type="SAM" id="MobiDB-lite"/>
    </source>
</evidence>
<protein>
    <recommendedName>
        <fullName evidence="2">DUF6590 domain-containing protein</fullName>
    </recommendedName>
</protein>
<evidence type="ECO:0000259" key="2">
    <source>
        <dbReference type="Pfam" id="PF20233"/>
    </source>
</evidence>
<dbReference type="AlphaFoldDB" id="A0A6S6VFK9"/>
<sequence>MSEMACMYSTAMKRCYLGRLQQRPPRRKAKKRPDNMQFGDEGPKQGGVNMDRKHHCVASARRHHPEPYALPQGWNSAQDPRTPPGYVYSQFPWSGVSDARTRRNTWTEPHDSGYTSVPRYGPSFTPGIVPGFSPGAYRNNQSYGSFEQGGYQIVGNQAQPPYPVLGPNSGYPEVPSPSPNHGPQGNYSRRGSHQHSRRLPRGEGSLIESTSPELSESVDPSYYVRSRNFFVEGRVFAVIMNETAGDTSRPLDYNTSRSLNRVRFNNNWVYTNTRRFIVVRKKREFCYACPIFTYSGRATTKGGVVPGEHSIVYSRGTDPLLLPHEHGITKPPIVVDMTAGESYLDVASRIYFGIHHPIQYNVKVKDVGRVPEEAIPLLIGNWREENRADQYSRQSASVTDLAEVDEEDEAGVQEEEEEEKPTDPYTYHARYNVKGYHPQISPYSYHPAHNMYGWHETLAPECYHPEHNKEGFHYTGNPCGYHSVSNPFGYNSQTAPDNYHPELNLEGYHSEKNPTGYHPISNPTVYSSKRNSHAYHQTKNPYGYSTVYYHAYHPIHNPHGYHYLHNKYGYDPNSNPTAYHPQYNPNGVRPPVVVSSVGDITQALQATTL</sequence>
<dbReference type="Proteomes" id="UP000472372">
    <property type="component" value="Chromosome 1"/>
</dbReference>
<feature type="compositionally biased region" description="Basic residues" evidence="1">
    <location>
        <begin position="190"/>
        <end position="199"/>
    </location>
</feature>
<feature type="compositionally biased region" description="Acidic residues" evidence="1">
    <location>
        <begin position="402"/>
        <end position="420"/>
    </location>
</feature>
<evidence type="ECO:0000313" key="4">
    <source>
        <dbReference type="Proteomes" id="UP000472372"/>
    </source>
</evidence>
<evidence type="ECO:0000313" key="3">
    <source>
        <dbReference type="EMBL" id="CAE6996783.1"/>
    </source>
</evidence>
<feature type="region of interest" description="Disordered" evidence="1">
    <location>
        <begin position="153"/>
        <end position="217"/>
    </location>
</feature>
<feature type="region of interest" description="Disordered" evidence="1">
    <location>
        <begin position="388"/>
        <end position="422"/>
    </location>
</feature>
<dbReference type="PANTHER" id="PTHR35391:SF5">
    <property type="entry name" value="DUF6590 DOMAIN-CONTAINING PROTEIN"/>
    <property type="match status" value="1"/>
</dbReference>
<feature type="domain" description="DUF6590" evidence="2">
    <location>
        <begin position="227"/>
        <end position="378"/>
    </location>
</feature>
<organism evidence="3 4">
    <name type="scientific">Pyrenophora teres f. teres</name>
    <dbReference type="NCBI Taxonomy" id="97479"/>
    <lineage>
        <taxon>Eukaryota</taxon>
        <taxon>Fungi</taxon>
        <taxon>Dikarya</taxon>
        <taxon>Ascomycota</taxon>
        <taxon>Pezizomycotina</taxon>
        <taxon>Dothideomycetes</taxon>
        <taxon>Pleosporomycetidae</taxon>
        <taxon>Pleosporales</taxon>
        <taxon>Pleosporineae</taxon>
        <taxon>Pleosporaceae</taxon>
        <taxon>Pyrenophora</taxon>
    </lineage>
</organism>
<gene>
    <name evidence="3" type="ORF">PTTW11_00401</name>
</gene>
<accession>A0A6S6VFK9</accession>
<name>A0A6S6VFK9_9PLEO</name>
<feature type="compositionally biased region" description="Basic residues" evidence="1">
    <location>
        <begin position="52"/>
        <end position="64"/>
    </location>
</feature>
<dbReference type="InterPro" id="IPR046497">
    <property type="entry name" value="DUF6590"/>
</dbReference>
<reference evidence="3" key="1">
    <citation type="submission" date="2021-02" db="EMBL/GenBank/DDBJ databases">
        <authorList>
            <person name="Syme A R."/>
            <person name="Syme A R."/>
            <person name="Moolhuijzen P."/>
        </authorList>
    </citation>
    <scope>NUCLEOTIDE SEQUENCE</scope>
    <source>
        <strain evidence="3">W1-1</strain>
    </source>
</reference>
<dbReference type="EMBL" id="HG992977">
    <property type="protein sequence ID" value="CAE6996783.1"/>
    <property type="molecule type" value="Genomic_DNA"/>
</dbReference>
<dbReference type="PANTHER" id="PTHR35391">
    <property type="entry name" value="C2H2-TYPE DOMAIN-CONTAINING PROTEIN-RELATED"/>
    <property type="match status" value="1"/>
</dbReference>
<proteinExistence type="predicted"/>